<gene>
    <name evidence="1" type="ORF">KPL71_016804</name>
</gene>
<protein>
    <submittedName>
        <fullName evidence="1">Uncharacterized protein</fullName>
    </submittedName>
</protein>
<dbReference type="EMBL" id="CM039174">
    <property type="protein sequence ID" value="KAH9758811.1"/>
    <property type="molecule type" value="Genomic_DNA"/>
</dbReference>
<accession>A0ACB8KWY3</accession>
<dbReference type="Proteomes" id="UP000829398">
    <property type="component" value="Chromosome 5"/>
</dbReference>
<sequence>MMLCHQFYMHQLHMIATVSIFLGSKIEETPCMLGDVVVLSYGLIVRQRRDVYYKQKELILTAERLLPATIAFDFDIQLPYEPLVAAFTRLDLVCDLAKSVRRRRTVESDQTAAYKIISVNNNHIKIDANRIREALKRRKCDGSANKKLMEAVEPEIEVKFG</sequence>
<proteinExistence type="predicted"/>
<organism evidence="1 2">
    <name type="scientific">Citrus sinensis</name>
    <name type="common">Sweet orange</name>
    <name type="synonym">Citrus aurantium var. sinensis</name>
    <dbReference type="NCBI Taxonomy" id="2711"/>
    <lineage>
        <taxon>Eukaryota</taxon>
        <taxon>Viridiplantae</taxon>
        <taxon>Streptophyta</taxon>
        <taxon>Embryophyta</taxon>
        <taxon>Tracheophyta</taxon>
        <taxon>Spermatophyta</taxon>
        <taxon>Magnoliopsida</taxon>
        <taxon>eudicotyledons</taxon>
        <taxon>Gunneridae</taxon>
        <taxon>Pentapetalae</taxon>
        <taxon>rosids</taxon>
        <taxon>malvids</taxon>
        <taxon>Sapindales</taxon>
        <taxon>Rutaceae</taxon>
        <taxon>Aurantioideae</taxon>
        <taxon>Citrus</taxon>
    </lineage>
</organism>
<name>A0ACB8KWY3_CITSI</name>
<comment type="caution">
    <text evidence="1">The sequence shown here is derived from an EMBL/GenBank/DDBJ whole genome shotgun (WGS) entry which is preliminary data.</text>
</comment>
<keyword evidence="2" id="KW-1185">Reference proteome</keyword>
<reference evidence="2" key="1">
    <citation type="journal article" date="2023" name="Hortic. Res.">
        <title>A chromosome-level phased genome enabling allele-level studies in sweet orange: a case study on citrus Huanglongbing tolerance.</title>
        <authorList>
            <person name="Wu B."/>
            <person name="Yu Q."/>
            <person name="Deng Z."/>
            <person name="Duan Y."/>
            <person name="Luo F."/>
            <person name="Gmitter F. Jr."/>
        </authorList>
    </citation>
    <scope>NUCLEOTIDE SEQUENCE [LARGE SCALE GENOMIC DNA]</scope>
    <source>
        <strain evidence="2">cv. Valencia</strain>
    </source>
</reference>
<evidence type="ECO:0000313" key="2">
    <source>
        <dbReference type="Proteomes" id="UP000829398"/>
    </source>
</evidence>
<evidence type="ECO:0000313" key="1">
    <source>
        <dbReference type="EMBL" id="KAH9758811.1"/>
    </source>
</evidence>